<keyword evidence="1" id="KW-1133">Transmembrane helix</keyword>
<evidence type="ECO:0000256" key="1">
    <source>
        <dbReference type="SAM" id="Phobius"/>
    </source>
</evidence>
<dbReference type="EMBL" id="UINC01033594">
    <property type="protein sequence ID" value="SVB23121.1"/>
    <property type="molecule type" value="Genomic_DNA"/>
</dbReference>
<proteinExistence type="predicted"/>
<name>A0A382CBP4_9ZZZZ</name>
<keyword evidence="1" id="KW-0812">Transmembrane</keyword>
<accession>A0A382CBP4</accession>
<gene>
    <name evidence="2" type="ORF">METZ01_LOCUS175975</name>
</gene>
<feature type="transmembrane region" description="Helical" evidence="1">
    <location>
        <begin position="124"/>
        <end position="144"/>
    </location>
</feature>
<dbReference type="InterPro" id="IPR021836">
    <property type="entry name" value="DUF3429"/>
</dbReference>
<feature type="transmembrane region" description="Helical" evidence="1">
    <location>
        <begin position="7"/>
        <end position="26"/>
    </location>
</feature>
<feature type="transmembrane region" description="Helical" evidence="1">
    <location>
        <begin position="66"/>
        <end position="83"/>
    </location>
</feature>
<feature type="transmembrane region" description="Helical" evidence="1">
    <location>
        <begin position="32"/>
        <end position="54"/>
    </location>
</feature>
<evidence type="ECO:0000313" key="2">
    <source>
        <dbReference type="EMBL" id="SVB23121.1"/>
    </source>
</evidence>
<dbReference type="Pfam" id="PF11911">
    <property type="entry name" value="DUF3429"/>
    <property type="match status" value="1"/>
</dbReference>
<sequence>MQETKVTLIYFGLLLFVFLSFVPWVVNRELALLLIQVLAVYGAVILAFLSGFVWGWDDGSINNSNLWFAIGFSLMGFCVVLLSINALEISLILLIVSFQGFLSFEKNTSKYFKNNNKYAEARKLITNLVTICCITSIAFIYNPYI</sequence>
<keyword evidence="1" id="KW-0472">Membrane</keyword>
<dbReference type="AlphaFoldDB" id="A0A382CBP4"/>
<organism evidence="2">
    <name type="scientific">marine metagenome</name>
    <dbReference type="NCBI Taxonomy" id="408172"/>
    <lineage>
        <taxon>unclassified sequences</taxon>
        <taxon>metagenomes</taxon>
        <taxon>ecological metagenomes</taxon>
    </lineage>
</organism>
<protein>
    <recommendedName>
        <fullName evidence="3">DUF3429 domain-containing protein</fullName>
    </recommendedName>
</protein>
<reference evidence="2" key="1">
    <citation type="submission" date="2018-05" db="EMBL/GenBank/DDBJ databases">
        <authorList>
            <person name="Lanie J.A."/>
            <person name="Ng W.-L."/>
            <person name="Kazmierczak K.M."/>
            <person name="Andrzejewski T.M."/>
            <person name="Davidsen T.M."/>
            <person name="Wayne K.J."/>
            <person name="Tettelin H."/>
            <person name="Glass J.I."/>
            <person name="Rusch D."/>
            <person name="Podicherti R."/>
            <person name="Tsui H.-C.T."/>
            <person name="Winkler M.E."/>
        </authorList>
    </citation>
    <scope>NUCLEOTIDE SEQUENCE</scope>
</reference>
<evidence type="ECO:0008006" key="3">
    <source>
        <dbReference type="Google" id="ProtNLM"/>
    </source>
</evidence>